<dbReference type="Proteomes" id="UP001234178">
    <property type="component" value="Unassembled WGS sequence"/>
</dbReference>
<dbReference type="SMART" id="SM00223">
    <property type="entry name" value="APPLE"/>
    <property type="match status" value="1"/>
</dbReference>
<comment type="caution">
    <text evidence="5">The sequence shown here is derived from an EMBL/GenBank/DDBJ whole genome shotgun (WGS) entry which is preliminary data.</text>
</comment>
<feature type="domain" description="Apple" evidence="4">
    <location>
        <begin position="93"/>
        <end position="158"/>
    </location>
</feature>
<keyword evidence="2" id="KW-1015">Disulfide bond</keyword>
<dbReference type="Pfam" id="PF00024">
    <property type="entry name" value="PAN_1"/>
    <property type="match status" value="1"/>
</dbReference>
<keyword evidence="6" id="KW-1185">Reference proteome</keyword>
<protein>
    <recommendedName>
        <fullName evidence="4">Apple domain-containing protein</fullName>
    </recommendedName>
</protein>
<name>A0ABQ9ZSN8_9CRUS</name>
<evidence type="ECO:0000313" key="5">
    <source>
        <dbReference type="EMBL" id="KAK4015949.1"/>
    </source>
</evidence>
<evidence type="ECO:0000259" key="4">
    <source>
        <dbReference type="SMART" id="SM00223"/>
    </source>
</evidence>
<keyword evidence="3" id="KW-0472">Membrane</keyword>
<feature type="transmembrane region" description="Helical" evidence="3">
    <location>
        <begin position="12"/>
        <end position="31"/>
    </location>
</feature>
<keyword evidence="3" id="KW-1133">Transmembrane helix</keyword>
<gene>
    <name evidence="5" type="ORF">OUZ56_030914</name>
</gene>
<evidence type="ECO:0000313" key="6">
    <source>
        <dbReference type="Proteomes" id="UP001234178"/>
    </source>
</evidence>
<evidence type="ECO:0000256" key="1">
    <source>
        <dbReference type="ARBA" id="ARBA00022737"/>
    </source>
</evidence>
<dbReference type="Gene3D" id="3.50.4.10">
    <property type="entry name" value="Hepatocyte Growth Factor"/>
    <property type="match status" value="1"/>
</dbReference>
<accession>A0ABQ9ZSN8</accession>
<reference evidence="5 6" key="1">
    <citation type="journal article" date="2023" name="Nucleic Acids Res.">
        <title>The hologenome of Daphnia magna reveals possible DNA methylation and microbiome-mediated evolution of the host genome.</title>
        <authorList>
            <person name="Chaturvedi A."/>
            <person name="Li X."/>
            <person name="Dhandapani V."/>
            <person name="Marshall H."/>
            <person name="Kissane S."/>
            <person name="Cuenca-Cambronero M."/>
            <person name="Asole G."/>
            <person name="Calvet F."/>
            <person name="Ruiz-Romero M."/>
            <person name="Marangio P."/>
            <person name="Guigo R."/>
            <person name="Rago D."/>
            <person name="Mirbahai L."/>
            <person name="Eastwood N."/>
            <person name="Colbourne J.K."/>
            <person name="Zhou J."/>
            <person name="Mallon E."/>
            <person name="Orsini L."/>
        </authorList>
    </citation>
    <scope>NUCLEOTIDE SEQUENCE [LARGE SCALE GENOMIC DNA]</scope>
    <source>
        <strain evidence="5">LRV0_1</strain>
    </source>
</reference>
<dbReference type="InterPro" id="IPR003609">
    <property type="entry name" value="Pan_app"/>
</dbReference>
<dbReference type="EMBL" id="JAOYFB010000005">
    <property type="protein sequence ID" value="KAK4015949.1"/>
    <property type="molecule type" value="Genomic_DNA"/>
</dbReference>
<sequence length="163" mass="18792">MSYNSDRGTVLAELSSFIFGFICFSFLSHRYTQTHTNYSLRFQLDLTFKAMKTEIGRCWFVFFVLMAGVGCVPVNQLRDEDVMYTSIDGQVKYWLNCDFYGNDMDNETTTLGQCGSVCVANPNCIHFTWNNGVCYMKNTKDIDFRTRLEGAVCGFVKCRYFNC</sequence>
<evidence type="ECO:0000256" key="3">
    <source>
        <dbReference type="SAM" id="Phobius"/>
    </source>
</evidence>
<evidence type="ECO:0000256" key="2">
    <source>
        <dbReference type="ARBA" id="ARBA00023157"/>
    </source>
</evidence>
<keyword evidence="1" id="KW-0677">Repeat</keyword>
<keyword evidence="3" id="KW-0812">Transmembrane</keyword>
<proteinExistence type="predicted"/>
<dbReference type="InterPro" id="IPR000177">
    <property type="entry name" value="Apple"/>
</dbReference>
<feature type="transmembrane region" description="Helical" evidence="3">
    <location>
        <begin position="58"/>
        <end position="77"/>
    </location>
</feature>
<dbReference type="CDD" id="cd01100">
    <property type="entry name" value="APPLE_Factor_XI_like"/>
    <property type="match status" value="1"/>
</dbReference>
<organism evidence="5 6">
    <name type="scientific">Daphnia magna</name>
    <dbReference type="NCBI Taxonomy" id="35525"/>
    <lineage>
        <taxon>Eukaryota</taxon>
        <taxon>Metazoa</taxon>
        <taxon>Ecdysozoa</taxon>
        <taxon>Arthropoda</taxon>
        <taxon>Crustacea</taxon>
        <taxon>Branchiopoda</taxon>
        <taxon>Diplostraca</taxon>
        <taxon>Cladocera</taxon>
        <taxon>Anomopoda</taxon>
        <taxon>Daphniidae</taxon>
        <taxon>Daphnia</taxon>
    </lineage>
</organism>